<dbReference type="RefSeq" id="WP_341431646.1">
    <property type="nucleotide sequence ID" value="NZ_JBBPCB010000001.1"/>
</dbReference>
<keyword evidence="2" id="KW-1185">Reference proteome</keyword>
<dbReference type="InterPro" id="IPR049804">
    <property type="entry name" value="Choice_anch_L"/>
</dbReference>
<gene>
    <name evidence="1" type="ORF">WMW71_00005</name>
</gene>
<sequence>MQKKILFIVFLVIGFSSYSQLIVNNTQSPAQLVQNVLLGQGVAATNITFNGSAANATLIRDQVGHFLNGSTTNIGLDQGIILSTGKGVVAIGPNNTGGTTNATDNPSEGDADLDQLTTNTVRNRAILEFDFVPNGQTLSFDFVFASEEYPEWANSNFNDVFGFFLSGPGIAGPYSNGAINIALIPSTIIPITINNLNNGTTNNGPCEYCSFYVNNGTGNTPAVNSTIQYDGFTVVIPATASVQCGQTYHIKLAIANVGDNSLDSAVFLKANSFTSAPIDFPNDYLVSNGFAPCFGTSAEICTGLSNTIPHIWTLDGGVIPGETGPCLTVTEPGEYCATAFPFGPACPVTDCLIVEFQDEILIGNPSNLTECDVVFNLTQNTPVIANGLDVSVTYYGTLANAQQLSNPIQNPTNYTGFDGQIIYVAVEDNTTGCLTSTQFLLDVIVCTTNPNPTQPPNLTLCESSFGSGTATFNFSPQTPIVLGTYPAADYTVTYHLTQNDADNDTGAIGPTNINGTNGQIIYVRLEENLDTTHFGVTTFQLLINPIPTATVSITPTVVCVNDSATVTFNGTPNAIVTYNVDGNPNQTIALNASGIATTTLTSLTASSTYNLVSIVNPTTTCSQLLTGSASVTVNPLPTASISGTTSICSGNTAVISFNGTPNAIVTYNVGSNPSQTIALNAAGNASVSTPVLTASSTYNLISVENPTTNCSQFQSGSAIITVNPLPTASISGTTSICFGDTATITFNGTPNAEVTYNIDSNPNQTIVLSALGSATVVTGPLTASTIYNLVSVENAITTCSQTQTGSAVITVNTAPVIGQPTNYLVCDDNNDGISCLFDLGTKIIEVNGGNSNIVVEFYETDTSGSPIPLNVNYCNIAQGTQTIYVRAYFIGSPDCFSTTTFDLIVNPLPVPNPIIAAYELCDYNAPGDESEVFTLNSMDTEIANGQSNVTISYYLTQGDAQ</sequence>
<evidence type="ECO:0000313" key="2">
    <source>
        <dbReference type="Proteomes" id="UP001491349"/>
    </source>
</evidence>
<feature type="non-terminal residue" evidence="1">
    <location>
        <position position="961"/>
    </location>
</feature>
<evidence type="ECO:0000313" key="1">
    <source>
        <dbReference type="EMBL" id="MEK8178706.1"/>
    </source>
</evidence>
<dbReference type="EMBL" id="JBBPCB010000001">
    <property type="protein sequence ID" value="MEK8178706.1"/>
    <property type="molecule type" value="Genomic_DNA"/>
</dbReference>
<protein>
    <submittedName>
        <fullName evidence="1">Choice-of-anchor L domain-containing protein</fullName>
    </submittedName>
</protein>
<organism evidence="1 2">
    <name type="scientific">Flavobacterium buctense</name>
    <dbReference type="NCBI Taxonomy" id="1648146"/>
    <lineage>
        <taxon>Bacteria</taxon>
        <taxon>Pseudomonadati</taxon>
        <taxon>Bacteroidota</taxon>
        <taxon>Flavobacteriia</taxon>
        <taxon>Flavobacteriales</taxon>
        <taxon>Flavobacteriaceae</taxon>
        <taxon>Flavobacterium</taxon>
    </lineage>
</organism>
<comment type="caution">
    <text evidence="1">The sequence shown here is derived from an EMBL/GenBank/DDBJ whole genome shotgun (WGS) entry which is preliminary data.</text>
</comment>
<reference evidence="1 2" key="1">
    <citation type="submission" date="2024-04" db="EMBL/GenBank/DDBJ databases">
        <title>draft genome sequnece of Flavobacterium buctense JCM 30750.</title>
        <authorList>
            <person name="Kim D.-U."/>
        </authorList>
    </citation>
    <scope>NUCLEOTIDE SEQUENCE [LARGE SCALE GENOMIC DNA]</scope>
    <source>
        <strain evidence="1 2">JCM 30750</strain>
    </source>
</reference>
<proteinExistence type="predicted"/>
<dbReference type="Proteomes" id="UP001491349">
    <property type="component" value="Unassembled WGS sequence"/>
</dbReference>
<name>A0ABU9DWB1_9FLAO</name>
<accession>A0ABU9DWB1</accession>
<dbReference type="NCBIfam" id="NF038133">
    <property type="entry name" value="choice_anch_L"/>
    <property type="match status" value="1"/>
</dbReference>